<dbReference type="FunFam" id="3.30.420.10:FF:000032">
    <property type="entry name" value="Retrovirus-related Pol polyprotein from transposon 297-like Protein"/>
    <property type="match status" value="1"/>
</dbReference>
<dbReference type="Pfam" id="PF17921">
    <property type="entry name" value="Integrase_H2C2"/>
    <property type="match status" value="1"/>
</dbReference>
<evidence type="ECO:0000313" key="4">
    <source>
        <dbReference type="Proteomes" id="UP000838878"/>
    </source>
</evidence>
<dbReference type="PANTHER" id="PTHR37984:SF15">
    <property type="entry name" value="INTEGRASE CATALYTIC DOMAIN-CONTAINING PROTEIN"/>
    <property type="match status" value="1"/>
</dbReference>
<dbReference type="GO" id="GO:0015074">
    <property type="term" value="P:DNA integration"/>
    <property type="evidence" value="ECO:0007669"/>
    <property type="project" value="InterPro"/>
</dbReference>
<dbReference type="GO" id="GO:0003676">
    <property type="term" value="F:nucleic acid binding"/>
    <property type="evidence" value="ECO:0007669"/>
    <property type="project" value="InterPro"/>
</dbReference>
<dbReference type="GO" id="GO:0003964">
    <property type="term" value="F:RNA-directed DNA polymerase activity"/>
    <property type="evidence" value="ECO:0007669"/>
    <property type="project" value="UniProtKB-EC"/>
</dbReference>
<dbReference type="OrthoDB" id="413122at2759"/>
<dbReference type="PANTHER" id="PTHR37984">
    <property type="entry name" value="PROTEIN CBG26694"/>
    <property type="match status" value="1"/>
</dbReference>
<dbReference type="InterPro" id="IPR001584">
    <property type="entry name" value="Integrase_cat-core"/>
</dbReference>
<protein>
    <recommendedName>
        <fullName evidence="1">RNA-directed DNA polymerase</fullName>
        <ecNumber evidence="1">2.7.7.49</ecNumber>
    </recommendedName>
</protein>
<dbReference type="PROSITE" id="PS50994">
    <property type="entry name" value="INTEGRASE"/>
    <property type="match status" value="1"/>
</dbReference>
<evidence type="ECO:0000256" key="1">
    <source>
        <dbReference type="ARBA" id="ARBA00012493"/>
    </source>
</evidence>
<dbReference type="FunFam" id="1.10.340.70:FF:000001">
    <property type="entry name" value="Retrovirus-related Pol polyprotein from transposon gypsy-like Protein"/>
    <property type="match status" value="1"/>
</dbReference>
<dbReference type="EC" id="2.7.7.49" evidence="1"/>
<dbReference type="Proteomes" id="UP000838878">
    <property type="component" value="Chromosome 13"/>
</dbReference>
<proteinExistence type="predicted"/>
<dbReference type="InterPro" id="IPR041588">
    <property type="entry name" value="Integrase_H2C2"/>
</dbReference>
<sequence length="546" mass="63154">MITNTIDLTLDDDNDNIPNTSQTPITQQFSEDYLDINYAHFADNPTYSLDTPNLHISPDNLLSDKHKNILVPISCELSDKNDLFNTAISMCSQVDPYLEKPKTLYDVDLVVSDNKQNIFFGCTRPTHFDSWDSESYFKTLLSCLQHHNFKSLFVPDLKNDPTCKLQGNEQLHITAHLADSYDCEITICENKIKHPTPEQIPEILKTFHDDPLSGHRGIVETTRKIRSEYYWNGMTDTIKDYVNKCMICQRSKIQRKTYKAPMVITTSSTEPFERVTIDLVSYSDITGDSNKYILTLQDDLTRFVQAYPIPDKQATTIAKSLLTFCQHYGIPKRFHSDQGGEFVNNILKQLMKLLGSQHTFSTAYHPQTNGALERFHAVLRDHIRMYSTKKSHNWDQIVPLAIMCHNTSLNQSTGFTPHELLFGYKPRLLYTLKDSREYTTNDYLNDLNERLKISRDIAQRNLNNMKDRAKTRYDNNIVNIADFQLGDKVMLRVPNPNNLDIKWEGPYVIARKGFNENYIIRKSGRNQLVHGNRLRPLQDCNNQFDT</sequence>
<reference evidence="3" key="1">
    <citation type="submission" date="2021-12" db="EMBL/GenBank/DDBJ databases">
        <authorList>
            <person name="Martin H S."/>
        </authorList>
    </citation>
    <scope>NUCLEOTIDE SEQUENCE</scope>
</reference>
<dbReference type="AlphaFoldDB" id="A0A8J9VH90"/>
<dbReference type="InterPro" id="IPR036397">
    <property type="entry name" value="RNaseH_sf"/>
</dbReference>
<evidence type="ECO:0000259" key="2">
    <source>
        <dbReference type="PROSITE" id="PS50994"/>
    </source>
</evidence>
<keyword evidence="4" id="KW-1185">Reference proteome</keyword>
<dbReference type="Gene3D" id="1.10.340.70">
    <property type="match status" value="1"/>
</dbReference>
<dbReference type="InterPro" id="IPR050951">
    <property type="entry name" value="Retrovirus_Pol_polyprotein"/>
</dbReference>
<feature type="non-terminal residue" evidence="3">
    <location>
        <position position="546"/>
    </location>
</feature>
<dbReference type="SUPFAM" id="SSF53098">
    <property type="entry name" value="Ribonuclease H-like"/>
    <property type="match status" value="1"/>
</dbReference>
<name>A0A8J9VH90_9NEOP</name>
<evidence type="ECO:0000313" key="3">
    <source>
        <dbReference type="EMBL" id="CAH0719335.1"/>
    </source>
</evidence>
<dbReference type="EMBL" id="OV170233">
    <property type="protein sequence ID" value="CAH0719335.1"/>
    <property type="molecule type" value="Genomic_DNA"/>
</dbReference>
<dbReference type="InterPro" id="IPR012337">
    <property type="entry name" value="RNaseH-like_sf"/>
</dbReference>
<accession>A0A8J9VH90</accession>
<dbReference type="Pfam" id="PF00665">
    <property type="entry name" value="rve"/>
    <property type="match status" value="1"/>
</dbReference>
<organism evidence="3 4">
    <name type="scientific">Brenthis ino</name>
    <name type="common">lesser marbled fritillary</name>
    <dbReference type="NCBI Taxonomy" id="405034"/>
    <lineage>
        <taxon>Eukaryota</taxon>
        <taxon>Metazoa</taxon>
        <taxon>Ecdysozoa</taxon>
        <taxon>Arthropoda</taxon>
        <taxon>Hexapoda</taxon>
        <taxon>Insecta</taxon>
        <taxon>Pterygota</taxon>
        <taxon>Neoptera</taxon>
        <taxon>Endopterygota</taxon>
        <taxon>Lepidoptera</taxon>
        <taxon>Glossata</taxon>
        <taxon>Ditrysia</taxon>
        <taxon>Papilionoidea</taxon>
        <taxon>Nymphalidae</taxon>
        <taxon>Heliconiinae</taxon>
        <taxon>Argynnini</taxon>
        <taxon>Brenthis</taxon>
    </lineage>
</organism>
<feature type="domain" description="Integrase catalytic" evidence="2">
    <location>
        <begin position="267"/>
        <end position="425"/>
    </location>
</feature>
<dbReference type="Gene3D" id="3.30.420.10">
    <property type="entry name" value="Ribonuclease H-like superfamily/Ribonuclease H"/>
    <property type="match status" value="1"/>
</dbReference>
<gene>
    <name evidence="3" type="ORF">BINO364_LOCUS5687</name>
</gene>